<evidence type="ECO:0000256" key="8">
    <source>
        <dbReference type="ARBA" id="ARBA00023136"/>
    </source>
</evidence>
<dbReference type="GO" id="GO:0048219">
    <property type="term" value="P:inter-Golgi cisterna vesicle-mediated transport"/>
    <property type="evidence" value="ECO:0007669"/>
    <property type="project" value="TreeGrafter"/>
</dbReference>
<comment type="similarity">
    <text evidence="2">Belongs to the GOSR1 family.</text>
</comment>
<gene>
    <name evidence="11" type="ORF">CDCA_CDCA01G0150</name>
</gene>
<dbReference type="GO" id="GO:0005484">
    <property type="term" value="F:SNAP receptor activity"/>
    <property type="evidence" value="ECO:0007669"/>
    <property type="project" value="TreeGrafter"/>
</dbReference>
<name>A0AAV9IP85_CYACA</name>
<evidence type="ECO:0000256" key="7">
    <source>
        <dbReference type="ARBA" id="ARBA00023034"/>
    </source>
</evidence>
<evidence type="ECO:0000256" key="3">
    <source>
        <dbReference type="ARBA" id="ARBA00022448"/>
    </source>
</evidence>
<dbReference type="GO" id="GO:0015031">
    <property type="term" value="P:protein transport"/>
    <property type="evidence" value="ECO:0007669"/>
    <property type="project" value="UniProtKB-KW"/>
</dbReference>
<dbReference type="GO" id="GO:0006906">
    <property type="term" value="P:vesicle fusion"/>
    <property type="evidence" value="ECO:0007669"/>
    <property type="project" value="TreeGrafter"/>
</dbReference>
<dbReference type="InterPro" id="IPR023601">
    <property type="entry name" value="Golgi_SNAP_su1"/>
</dbReference>
<keyword evidence="6 10" id="KW-1133">Transmembrane helix</keyword>
<evidence type="ECO:0000256" key="6">
    <source>
        <dbReference type="ARBA" id="ARBA00022989"/>
    </source>
</evidence>
<keyword evidence="5" id="KW-0653">Protein transport</keyword>
<protein>
    <recommendedName>
        <fullName evidence="13">Golgi SNAP receptor complex member 1</fullName>
    </recommendedName>
</protein>
<evidence type="ECO:0000256" key="5">
    <source>
        <dbReference type="ARBA" id="ARBA00022927"/>
    </source>
</evidence>
<organism evidence="11 12">
    <name type="scientific">Cyanidium caldarium</name>
    <name type="common">Red alga</name>
    <dbReference type="NCBI Taxonomy" id="2771"/>
    <lineage>
        <taxon>Eukaryota</taxon>
        <taxon>Rhodophyta</taxon>
        <taxon>Bangiophyceae</taxon>
        <taxon>Cyanidiales</taxon>
        <taxon>Cyanidiaceae</taxon>
        <taxon>Cyanidium</taxon>
    </lineage>
</organism>
<evidence type="ECO:0008006" key="13">
    <source>
        <dbReference type="Google" id="ProtNLM"/>
    </source>
</evidence>
<dbReference type="GO" id="GO:0005797">
    <property type="term" value="C:Golgi medial cisterna"/>
    <property type="evidence" value="ECO:0007669"/>
    <property type="project" value="TreeGrafter"/>
</dbReference>
<dbReference type="PANTHER" id="PTHR21094">
    <property type="entry name" value="GOS-28 SNARE- RELATED"/>
    <property type="match status" value="1"/>
</dbReference>
<dbReference type="Proteomes" id="UP001301350">
    <property type="component" value="Unassembled WGS sequence"/>
</dbReference>
<evidence type="ECO:0000256" key="1">
    <source>
        <dbReference type="ARBA" id="ARBA00004409"/>
    </source>
</evidence>
<proteinExistence type="inferred from homology"/>
<accession>A0AAV9IP85</accession>
<evidence type="ECO:0000256" key="10">
    <source>
        <dbReference type="SAM" id="Phobius"/>
    </source>
</evidence>
<keyword evidence="4 10" id="KW-0812">Transmembrane</keyword>
<dbReference type="PANTHER" id="PTHR21094:SF2">
    <property type="entry name" value="GOLGI SNAP RECEPTOR COMPLEX MEMBER 1"/>
    <property type="match status" value="1"/>
</dbReference>
<evidence type="ECO:0000313" key="11">
    <source>
        <dbReference type="EMBL" id="KAK4534125.1"/>
    </source>
</evidence>
<evidence type="ECO:0000256" key="4">
    <source>
        <dbReference type="ARBA" id="ARBA00022692"/>
    </source>
</evidence>
<keyword evidence="3" id="KW-0813">Transport</keyword>
<dbReference type="AlphaFoldDB" id="A0AAV9IP85"/>
<evidence type="ECO:0000313" key="12">
    <source>
        <dbReference type="Proteomes" id="UP001301350"/>
    </source>
</evidence>
<dbReference type="Pfam" id="PF12352">
    <property type="entry name" value="V-SNARE_C"/>
    <property type="match status" value="1"/>
</dbReference>
<dbReference type="GO" id="GO:0000139">
    <property type="term" value="C:Golgi membrane"/>
    <property type="evidence" value="ECO:0007669"/>
    <property type="project" value="UniProtKB-SubCell"/>
</dbReference>
<comment type="caution">
    <text evidence="11">The sequence shown here is derived from an EMBL/GenBank/DDBJ whole genome shotgun (WGS) entry which is preliminary data.</text>
</comment>
<keyword evidence="8 10" id="KW-0472">Membrane</keyword>
<feature type="transmembrane region" description="Helical" evidence="10">
    <location>
        <begin position="234"/>
        <end position="254"/>
    </location>
</feature>
<dbReference type="EMBL" id="JANCYW010000001">
    <property type="protein sequence ID" value="KAK4534125.1"/>
    <property type="molecule type" value="Genomic_DNA"/>
</dbReference>
<keyword evidence="12" id="KW-1185">Reference proteome</keyword>
<dbReference type="GO" id="GO:0005801">
    <property type="term" value="C:cis-Golgi network"/>
    <property type="evidence" value="ECO:0007669"/>
    <property type="project" value="InterPro"/>
</dbReference>
<keyword evidence="7" id="KW-0333">Golgi apparatus</keyword>
<evidence type="ECO:0000256" key="2">
    <source>
        <dbReference type="ARBA" id="ARBA00008473"/>
    </source>
</evidence>
<dbReference type="GO" id="GO:0031201">
    <property type="term" value="C:SNARE complex"/>
    <property type="evidence" value="ECO:0007669"/>
    <property type="project" value="TreeGrafter"/>
</dbReference>
<reference evidence="11 12" key="1">
    <citation type="submission" date="2022-07" db="EMBL/GenBank/DDBJ databases">
        <title>Genome-wide signatures of adaptation to extreme environments.</title>
        <authorList>
            <person name="Cho C.H."/>
            <person name="Yoon H.S."/>
        </authorList>
    </citation>
    <scope>NUCLEOTIDE SEQUENCE [LARGE SCALE GENOMIC DNA]</scope>
    <source>
        <strain evidence="11 12">DBV 063 E5</strain>
    </source>
</reference>
<comment type="subcellular location">
    <subcellularLocation>
        <location evidence="1">Golgi apparatus membrane</location>
        <topology evidence="1">Single-pass type IV membrane protein</topology>
    </subcellularLocation>
</comment>
<evidence type="ECO:0000256" key="9">
    <source>
        <dbReference type="SAM" id="MobiDB-lite"/>
    </source>
</evidence>
<dbReference type="GO" id="GO:0006888">
    <property type="term" value="P:endoplasmic reticulum to Golgi vesicle-mediated transport"/>
    <property type="evidence" value="ECO:0007669"/>
    <property type="project" value="InterPro"/>
</dbReference>
<feature type="region of interest" description="Disordered" evidence="9">
    <location>
        <begin position="145"/>
        <end position="168"/>
    </location>
</feature>
<sequence length="255" mass="27485">MSWEALRGQVRRLEHEVEQSLTAYAKVSAALTGGASGLNAGPTETARWTRELEAAERLGGEIHTLLIRLEEADQALSAYAHGASSSPALLHTLQRHQEVLAEYRVEFRRLRVSVRQLREYAELLSGAEAAGAGVDRGADGFRRSGDLESGLSGGAPGGSSNTADPNLGREAAHVNGAHRSADTALGQGLALRDDLLRQRQVFASLVDRMGTAVTAMPSVGRLVSQIRRRKRRDVILVAVTTGVLSFLTLMWKLMP</sequence>